<sequence>MCRVLSVSRSGYYHWRNRPESKRAIENRRLDVHIKAIFNRHKRRCGSPKITDELNDMGFPVSKNRVARRMKEMGLRSIYRRKYRTTTDSKHSYPVAKNLLQRDFTADGPDKTWVSDITYIATARGWLYLTVFIDLFSRMVVGWALSSSLSTEMVLTALARGIRKRRPGPGLIIHSDRGVQYACKDFRKVLNKHGFVQSMSRKGNCWDNAVAESFFGIIKSELIHHERFKGPQDTLRAIFEYIEIYYNRKRKHSTLGYKTPAQFEQTMKSAVCF</sequence>
<dbReference type="KEGG" id="dwd:DSCW_23390"/>
<dbReference type="Gene3D" id="3.30.420.10">
    <property type="entry name" value="Ribonuclease H-like superfamily/Ribonuclease H"/>
    <property type="match status" value="1"/>
</dbReference>
<evidence type="ECO:0000313" key="5">
    <source>
        <dbReference type="EMBL" id="BBO76045.1"/>
    </source>
</evidence>
<dbReference type="EMBL" id="AP021875">
    <property type="protein sequence ID" value="BBO76045.1"/>
    <property type="molecule type" value="Genomic_DNA"/>
</dbReference>
<dbReference type="GO" id="GO:0015074">
    <property type="term" value="P:DNA integration"/>
    <property type="evidence" value="ECO:0007669"/>
    <property type="project" value="InterPro"/>
</dbReference>
<dbReference type="KEGG" id="dwd:DSCW_34620"/>
<name>A0A5K7YYG0_9BACT</name>
<dbReference type="EMBL" id="AP021875">
    <property type="protein sequence ID" value="BBO74732.1"/>
    <property type="molecule type" value="Genomic_DNA"/>
</dbReference>
<dbReference type="InterPro" id="IPR036397">
    <property type="entry name" value="RNaseH_sf"/>
</dbReference>
<accession>A0A5K7YYG0</accession>
<feature type="domain" description="Integrase catalytic" evidence="1">
    <location>
        <begin position="105"/>
        <end position="268"/>
    </location>
</feature>
<dbReference type="PANTHER" id="PTHR46889">
    <property type="entry name" value="TRANSPOSASE INSF FOR INSERTION SEQUENCE IS3B-RELATED"/>
    <property type="match status" value="1"/>
</dbReference>
<dbReference type="Pfam" id="PF00665">
    <property type="entry name" value="rve"/>
    <property type="match status" value="1"/>
</dbReference>
<evidence type="ECO:0000313" key="6">
    <source>
        <dbReference type="EMBL" id="BBO79089.1"/>
    </source>
</evidence>
<dbReference type="EMBL" id="AP021875">
    <property type="protein sequence ID" value="BBO74922.1"/>
    <property type="molecule type" value="Genomic_DNA"/>
</dbReference>
<dbReference type="EMBL" id="AP021875">
    <property type="protein sequence ID" value="BBO79089.1"/>
    <property type="molecule type" value="Genomic_DNA"/>
</dbReference>
<dbReference type="InterPro" id="IPR025948">
    <property type="entry name" value="HTH-like_dom"/>
</dbReference>
<dbReference type="InterPro" id="IPR012337">
    <property type="entry name" value="RNaseH-like_sf"/>
</dbReference>
<evidence type="ECO:0000259" key="1">
    <source>
        <dbReference type="PROSITE" id="PS50994"/>
    </source>
</evidence>
<protein>
    <submittedName>
        <fullName evidence="3">Transposase</fullName>
    </submittedName>
</protein>
<keyword evidence="7" id="KW-1185">Reference proteome</keyword>
<evidence type="ECO:0000313" key="2">
    <source>
        <dbReference type="EMBL" id="BBO72928.1"/>
    </source>
</evidence>
<dbReference type="EMBL" id="AP021875">
    <property type="protein sequence ID" value="BBO72928.1"/>
    <property type="molecule type" value="Genomic_DNA"/>
</dbReference>
<dbReference type="InterPro" id="IPR001584">
    <property type="entry name" value="Integrase_cat-core"/>
</dbReference>
<dbReference type="GO" id="GO:0003676">
    <property type="term" value="F:nucleic acid binding"/>
    <property type="evidence" value="ECO:0007669"/>
    <property type="project" value="InterPro"/>
</dbReference>
<dbReference type="AlphaFoldDB" id="A0A5K7YYG0"/>
<gene>
    <name evidence="2" type="ORF">DSCW_03450</name>
    <name evidence="3" type="ORF">DSCW_21490</name>
    <name evidence="4" type="ORF">DSCW_23390</name>
    <name evidence="5" type="ORF">DSCW_34620</name>
    <name evidence="6" type="ORF">DSCW_65060</name>
</gene>
<dbReference type="InterPro" id="IPR050900">
    <property type="entry name" value="Transposase_IS3/IS150/IS904"/>
</dbReference>
<dbReference type="PROSITE" id="PS50994">
    <property type="entry name" value="INTEGRASE"/>
    <property type="match status" value="1"/>
</dbReference>
<dbReference type="KEGG" id="dwd:DSCW_03450"/>
<reference evidence="3 7" key="1">
    <citation type="submission" date="2019-11" db="EMBL/GenBank/DDBJ databases">
        <title>Comparative genomics of hydrocarbon-degrading Desulfosarcina strains.</title>
        <authorList>
            <person name="Watanabe M."/>
            <person name="Kojima H."/>
            <person name="Fukui M."/>
        </authorList>
    </citation>
    <scope>NUCLEOTIDE SEQUENCE [LARGE SCALE GENOMIC DNA]</scope>
    <source>
        <strain evidence="3 7">PP31</strain>
    </source>
</reference>
<dbReference type="Pfam" id="PF13276">
    <property type="entry name" value="HTH_21"/>
    <property type="match status" value="1"/>
</dbReference>
<dbReference type="InterPro" id="IPR048020">
    <property type="entry name" value="Transpos_IS3"/>
</dbReference>
<dbReference type="SUPFAM" id="SSF53098">
    <property type="entry name" value="Ribonuclease H-like"/>
    <property type="match status" value="1"/>
</dbReference>
<evidence type="ECO:0000313" key="7">
    <source>
        <dbReference type="Proteomes" id="UP000427769"/>
    </source>
</evidence>
<dbReference type="PANTHER" id="PTHR46889:SF4">
    <property type="entry name" value="TRANSPOSASE INSO FOR INSERTION SEQUENCE ELEMENT IS911B-RELATED"/>
    <property type="match status" value="1"/>
</dbReference>
<evidence type="ECO:0000313" key="3">
    <source>
        <dbReference type="EMBL" id="BBO74732.1"/>
    </source>
</evidence>
<dbReference type="KEGG" id="dwd:DSCW_65060"/>
<proteinExistence type="predicted"/>
<evidence type="ECO:0000313" key="4">
    <source>
        <dbReference type="EMBL" id="BBO74922.1"/>
    </source>
</evidence>
<organism evidence="3 7">
    <name type="scientific">Desulfosarcina widdelii</name>
    <dbReference type="NCBI Taxonomy" id="947919"/>
    <lineage>
        <taxon>Bacteria</taxon>
        <taxon>Pseudomonadati</taxon>
        <taxon>Thermodesulfobacteriota</taxon>
        <taxon>Desulfobacteria</taxon>
        <taxon>Desulfobacterales</taxon>
        <taxon>Desulfosarcinaceae</taxon>
        <taxon>Desulfosarcina</taxon>
    </lineage>
</organism>
<dbReference type="KEGG" id="dwd:DSCW_21490"/>
<dbReference type="Proteomes" id="UP000427769">
    <property type="component" value="Chromosome"/>
</dbReference>
<dbReference type="Pfam" id="PF13333">
    <property type="entry name" value="rve_2"/>
    <property type="match status" value="1"/>
</dbReference>
<dbReference type="NCBIfam" id="NF033516">
    <property type="entry name" value="transpos_IS3"/>
    <property type="match status" value="1"/>
</dbReference>